<feature type="coiled-coil region" evidence="1">
    <location>
        <begin position="509"/>
        <end position="536"/>
    </location>
</feature>
<dbReference type="InterPro" id="IPR008640">
    <property type="entry name" value="Adhesin_Head_dom"/>
</dbReference>
<evidence type="ECO:0000256" key="1">
    <source>
        <dbReference type="SAM" id="Coils"/>
    </source>
</evidence>
<evidence type="ECO:0000313" key="5">
    <source>
        <dbReference type="Proteomes" id="UP001597510"/>
    </source>
</evidence>
<dbReference type="Pfam" id="PF13884">
    <property type="entry name" value="Peptidase_S74"/>
    <property type="match status" value="1"/>
</dbReference>
<sequence>MRYFYFILSIFLLLSLKIWGQASAEISTNAVVFPRYTNNTRPSGAIPIGATIFNVTQNTHQYYTGSNWTNLAQSGGGASPWLINGSNVYLNNNNKVGINTDTPVTTLDVIGENIRLSRDYYLNPAPASNTYTMQANVDPNGSIPSIYDLNARILDPSGTGNTQSGMSLSSIIEIGIYAGDGRTTYGINFNFENLDIGDINSDPYFTNRIVFSTSSDINNADGKILTINRFNASQYLGRTFFLAGNRIFLHFIKESGVVSGFQLLYQGVFSSNPSSFQDFYTESISSGLVYHSGRNSFAVGEVSRAAGNSSTAIGSGAKAYGDNSMAIGQQSKAIGTGSIALGSFSSAGGNGNIAIGGSTLGFNSIAIGSSATAYNNNSMALSGYYVSTNSAYQLATGFRSYRFYTKDDKSTFVQLNEGQGSWSGTSDSTKKERFRPVNGEDILRKISKLKLTSWNFKNSTERHYGPMAQDFFAAFGRDELGIIGNDTTINSGDFDGINLIAIHALEKRTKVIESENTKLKVELAELKQALANSNKNQALLLEHFKDLQALLTNKPKEQKNIEENQK</sequence>
<proteinExistence type="predicted"/>
<keyword evidence="1" id="KW-0175">Coiled coil</keyword>
<feature type="chain" id="PRO_5046597904" evidence="2">
    <location>
        <begin position="25"/>
        <end position="566"/>
    </location>
</feature>
<dbReference type="InterPro" id="IPR011049">
    <property type="entry name" value="Serralysin-like_metalloprot_C"/>
</dbReference>
<dbReference type="EMBL" id="JBHULC010000021">
    <property type="protein sequence ID" value="MFD2522758.1"/>
    <property type="molecule type" value="Genomic_DNA"/>
</dbReference>
<dbReference type="Proteomes" id="UP001597510">
    <property type="component" value="Unassembled WGS sequence"/>
</dbReference>
<organism evidence="4 5">
    <name type="scientific">Emticicia soli</name>
    <dbReference type="NCBI Taxonomy" id="2027878"/>
    <lineage>
        <taxon>Bacteria</taxon>
        <taxon>Pseudomonadati</taxon>
        <taxon>Bacteroidota</taxon>
        <taxon>Cytophagia</taxon>
        <taxon>Cytophagales</taxon>
        <taxon>Leadbetterellaceae</taxon>
        <taxon>Emticicia</taxon>
    </lineage>
</organism>
<feature type="domain" description="Peptidase S74" evidence="3">
    <location>
        <begin position="426"/>
        <end position="519"/>
    </location>
</feature>
<accession>A0ABW5JAF8</accession>
<dbReference type="RefSeq" id="WP_340237851.1">
    <property type="nucleotide sequence ID" value="NZ_JBBEWC010000008.1"/>
</dbReference>
<keyword evidence="2" id="KW-0732">Signal</keyword>
<name>A0ABW5JAF8_9BACT</name>
<dbReference type="InterPro" id="IPR030392">
    <property type="entry name" value="S74_ICA"/>
</dbReference>
<dbReference type="SUPFAM" id="SSF101967">
    <property type="entry name" value="Adhesin YadA, collagen-binding domain"/>
    <property type="match status" value="1"/>
</dbReference>
<dbReference type="Pfam" id="PF05658">
    <property type="entry name" value="YadA_head"/>
    <property type="match status" value="3"/>
</dbReference>
<comment type="caution">
    <text evidence="4">The sequence shown here is derived from an EMBL/GenBank/DDBJ whole genome shotgun (WGS) entry which is preliminary data.</text>
</comment>
<keyword evidence="5" id="KW-1185">Reference proteome</keyword>
<evidence type="ECO:0000313" key="4">
    <source>
        <dbReference type="EMBL" id="MFD2522758.1"/>
    </source>
</evidence>
<feature type="signal peptide" evidence="2">
    <location>
        <begin position="1"/>
        <end position="24"/>
    </location>
</feature>
<evidence type="ECO:0000259" key="3">
    <source>
        <dbReference type="PROSITE" id="PS51688"/>
    </source>
</evidence>
<gene>
    <name evidence="4" type="ORF">ACFSR2_17800</name>
</gene>
<protein>
    <submittedName>
        <fullName evidence="4">Tail fiber domain-containing protein</fullName>
    </submittedName>
</protein>
<dbReference type="CDD" id="cd12820">
    <property type="entry name" value="LbR_YadA-like"/>
    <property type="match status" value="1"/>
</dbReference>
<evidence type="ECO:0000256" key="2">
    <source>
        <dbReference type="SAM" id="SignalP"/>
    </source>
</evidence>
<dbReference type="Gene3D" id="2.150.10.10">
    <property type="entry name" value="Serralysin-like metalloprotease, C-terminal"/>
    <property type="match status" value="1"/>
</dbReference>
<reference evidence="5" key="1">
    <citation type="journal article" date="2019" name="Int. J. Syst. Evol. Microbiol.">
        <title>The Global Catalogue of Microorganisms (GCM) 10K type strain sequencing project: providing services to taxonomists for standard genome sequencing and annotation.</title>
        <authorList>
            <consortium name="The Broad Institute Genomics Platform"/>
            <consortium name="The Broad Institute Genome Sequencing Center for Infectious Disease"/>
            <person name="Wu L."/>
            <person name="Ma J."/>
        </authorList>
    </citation>
    <scope>NUCLEOTIDE SEQUENCE [LARGE SCALE GENOMIC DNA]</scope>
    <source>
        <strain evidence="5">KCTC 52344</strain>
    </source>
</reference>
<dbReference type="PROSITE" id="PS51688">
    <property type="entry name" value="ICA"/>
    <property type="match status" value="1"/>
</dbReference>